<dbReference type="Pfam" id="PF00702">
    <property type="entry name" value="Hydrolase"/>
    <property type="match status" value="1"/>
</dbReference>
<accession>A0A940WJY1</accession>
<dbReference type="InterPro" id="IPR023198">
    <property type="entry name" value="PGP-like_dom2"/>
</dbReference>
<dbReference type="NCBIfam" id="TIGR01509">
    <property type="entry name" value="HAD-SF-IA-v3"/>
    <property type="match status" value="1"/>
</dbReference>
<dbReference type="InterPro" id="IPR006439">
    <property type="entry name" value="HAD-SF_hydro_IA"/>
</dbReference>
<dbReference type="SFLD" id="SFLDG01135">
    <property type="entry name" value="C1.5.6:_HAD__Beta-PGM__Phospha"/>
    <property type="match status" value="1"/>
</dbReference>
<dbReference type="Proteomes" id="UP000674234">
    <property type="component" value="Unassembled WGS sequence"/>
</dbReference>
<reference evidence="1" key="1">
    <citation type="submission" date="2021-02" db="EMBL/GenBank/DDBJ databases">
        <title>Draft genome sequence of Microbispora sp. RL4-1S isolated from rice leaves in Thailand.</title>
        <authorList>
            <person name="Muangham S."/>
            <person name="Duangmal K."/>
        </authorList>
    </citation>
    <scope>NUCLEOTIDE SEQUENCE</scope>
    <source>
        <strain evidence="1">RL4-1S</strain>
    </source>
</reference>
<dbReference type="PRINTS" id="PR00413">
    <property type="entry name" value="HADHALOGNASE"/>
</dbReference>
<dbReference type="InterPro" id="IPR023214">
    <property type="entry name" value="HAD_sf"/>
</dbReference>
<dbReference type="AlphaFoldDB" id="A0A940WJY1"/>
<dbReference type="InterPro" id="IPR036412">
    <property type="entry name" value="HAD-like_sf"/>
</dbReference>
<dbReference type="InterPro" id="IPR051806">
    <property type="entry name" value="HAD-like_SPP"/>
</dbReference>
<gene>
    <name evidence="1" type="ORF">JOL79_03670</name>
</gene>
<dbReference type="EMBL" id="JAFCNB010000002">
    <property type="protein sequence ID" value="MBP2702900.1"/>
    <property type="molecule type" value="Genomic_DNA"/>
</dbReference>
<name>A0A940WJY1_9ACTN</name>
<dbReference type="RefSeq" id="WP_210154224.1">
    <property type="nucleotide sequence ID" value="NZ_JAFCNB010000002.1"/>
</dbReference>
<dbReference type="SFLD" id="SFLDS00003">
    <property type="entry name" value="Haloacid_Dehalogenase"/>
    <property type="match status" value="1"/>
</dbReference>
<organism evidence="1 2">
    <name type="scientific">Microbispora oryzae</name>
    <dbReference type="NCBI Taxonomy" id="2806554"/>
    <lineage>
        <taxon>Bacteria</taxon>
        <taxon>Bacillati</taxon>
        <taxon>Actinomycetota</taxon>
        <taxon>Actinomycetes</taxon>
        <taxon>Streptosporangiales</taxon>
        <taxon>Streptosporangiaceae</taxon>
        <taxon>Microbispora</taxon>
    </lineage>
</organism>
<comment type="caution">
    <text evidence="1">The sequence shown here is derived from an EMBL/GenBank/DDBJ whole genome shotgun (WGS) entry which is preliminary data.</text>
</comment>
<dbReference type="PANTHER" id="PTHR43481:SF4">
    <property type="entry name" value="GLYCEROL-1-PHOSPHATE PHOSPHOHYDROLASE 1-RELATED"/>
    <property type="match status" value="1"/>
</dbReference>
<proteinExistence type="predicted"/>
<dbReference type="SUPFAM" id="SSF56784">
    <property type="entry name" value="HAD-like"/>
    <property type="match status" value="1"/>
</dbReference>
<keyword evidence="2" id="KW-1185">Reference proteome</keyword>
<dbReference type="SFLD" id="SFLDG01129">
    <property type="entry name" value="C1.5:_HAD__Beta-PGM__Phosphata"/>
    <property type="match status" value="1"/>
</dbReference>
<dbReference type="GO" id="GO:0050308">
    <property type="term" value="F:sugar-phosphatase activity"/>
    <property type="evidence" value="ECO:0007669"/>
    <property type="project" value="TreeGrafter"/>
</dbReference>
<dbReference type="CDD" id="cd07505">
    <property type="entry name" value="HAD_BPGM-like"/>
    <property type="match status" value="1"/>
</dbReference>
<dbReference type="Gene3D" id="1.10.150.240">
    <property type="entry name" value="Putative phosphatase, domain 2"/>
    <property type="match status" value="1"/>
</dbReference>
<dbReference type="PANTHER" id="PTHR43481">
    <property type="entry name" value="FRUCTOSE-1-PHOSPHATE PHOSPHATASE"/>
    <property type="match status" value="1"/>
</dbReference>
<dbReference type="Gene3D" id="3.40.50.1000">
    <property type="entry name" value="HAD superfamily/HAD-like"/>
    <property type="match status" value="1"/>
</dbReference>
<sequence length="235" mass="24025">MPDELADGPSAVLFDMDGTLVDTEGLWWEACAEVASGLGAPLPAADQEVLFGLAAEDAAEHVSRRAGGDPPPAAVTTMLTDAFTARVKRGVTTLPGTVALLDALRAAGIPAGLVSASPRAVVDLVLEAIGEDRFRLSVAAGDSARNKPAPDPYLAAARRLGVDPVACVAVEDSPTGIASARAAGCAVVVVGSPYRGVSGRMVRVPSLERVDLPMLRLLAATARPGDRNNGRREGG</sequence>
<evidence type="ECO:0000313" key="2">
    <source>
        <dbReference type="Proteomes" id="UP000674234"/>
    </source>
</evidence>
<protein>
    <submittedName>
        <fullName evidence="1">HAD family phosphatase</fullName>
    </submittedName>
</protein>
<evidence type="ECO:0000313" key="1">
    <source>
        <dbReference type="EMBL" id="MBP2702900.1"/>
    </source>
</evidence>